<dbReference type="EMBL" id="JACXVP010000001">
    <property type="protein sequence ID" value="KAG5632522.1"/>
    <property type="molecule type" value="Genomic_DNA"/>
</dbReference>
<accession>A0A9J6B7E4</accession>
<comment type="caution">
    <text evidence="1">The sequence shown here is derived from an EMBL/GenBank/DDBJ whole genome shotgun (WGS) entry which is preliminary data.</text>
</comment>
<proteinExistence type="predicted"/>
<reference evidence="1 2" key="1">
    <citation type="submission" date="2020-09" db="EMBL/GenBank/DDBJ databases">
        <title>De no assembly of potato wild relative species, Solanum commersonii.</title>
        <authorList>
            <person name="Cho K."/>
        </authorList>
    </citation>
    <scope>NUCLEOTIDE SEQUENCE [LARGE SCALE GENOMIC DNA]</scope>
    <source>
        <strain evidence="1">LZ3.2</strain>
        <tissue evidence="1">Leaf</tissue>
    </source>
</reference>
<evidence type="ECO:0000313" key="1">
    <source>
        <dbReference type="EMBL" id="KAG5632522.1"/>
    </source>
</evidence>
<dbReference type="Proteomes" id="UP000824120">
    <property type="component" value="Chromosome 1"/>
</dbReference>
<organism evidence="1 2">
    <name type="scientific">Solanum commersonii</name>
    <name type="common">Commerson's wild potato</name>
    <name type="synonym">Commerson's nightshade</name>
    <dbReference type="NCBI Taxonomy" id="4109"/>
    <lineage>
        <taxon>Eukaryota</taxon>
        <taxon>Viridiplantae</taxon>
        <taxon>Streptophyta</taxon>
        <taxon>Embryophyta</taxon>
        <taxon>Tracheophyta</taxon>
        <taxon>Spermatophyta</taxon>
        <taxon>Magnoliopsida</taxon>
        <taxon>eudicotyledons</taxon>
        <taxon>Gunneridae</taxon>
        <taxon>Pentapetalae</taxon>
        <taxon>asterids</taxon>
        <taxon>lamiids</taxon>
        <taxon>Solanales</taxon>
        <taxon>Solanaceae</taxon>
        <taxon>Solanoideae</taxon>
        <taxon>Solaneae</taxon>
        <taxon>Solanum</taxon>
    </lineage>
</organism>
<sequence>MCSLRAKGSLDTNISINLKALGSKSTPTVLHGQGCFYRPRQRNQVVYGPQRLPGHARAIFYQPQQAMVLQVARVVECAHITPLLIQDQSLFANRANQLVEDTNIDDQEELDLELRL</sequence>
<dbReference type="OrthoDB" id="1281010at2759"/>
<keyword evidence="2" id="KW-1185">Reference proteome</keyword>
<gene>
    <name evidence="1" type="ORF">H5410_004239</name>
</gene>
<evidence type="ECO:0000313" key="2">
    <source>
        <dbReference type="Proteomes" id="UP000824120"/>
    </source>
</evidence>
<name>A0A9J6B7E4_SOLCO</name>
<protein>
    <submittedName>
        <fullName evidence="1">Uncharacterized protein</fullName>
    </submittedName>
</protein>
<dbReference type="AlphaFoldDB" id="A0A9J6B7E4"/>